<organism evidence="2">
    <name type="scientific">Oikopleura dioica</name>
    <name type="common">Tunicate</name>
    <dbReference type="NCBI Taxonomy" id="34765"/>
    <lineage>
        <taxon>Eukaryota</taxon>
        <taxon>Metazoa</taxon>
        <taxon>Chordata</taxon>
        <taxon>Tunicata</taxon>
        <taxon>Appendicularia</taxon>
        <taxon>Copelata</taxon>
        <taxon>Oikopleuridae</taxon>
        <taxon>Oikopleura</taxon>
    </lineage>
</organism>
<protein>
    <submittedName>
        <fullName evidence="2">Uncharacterized protein</fullName>
    </submittedName>
</protein>
<sequence length="348" mass="40344">MSSSSVRLKDLKIVVGEKSLPQKALVGILKTDMIINFTELYENGLIAKDLRVQDWRGIYGKDVAAYLPVTYLAVKYNAVKIIEFMVRENFDFNLRTVPGGLNSVHRALSDCRLDIVNTIWSRVDNKEFLNDSLLLGTMAGMFKEYETNNWLWARKWLEIFEYTNSRLDFSIIISTPRSVVVFNFLVREKRQNFRSDDEAKRFVLYYAPLIIWTNSCQDLSVLFDVLNRRANVIVALKNQYGPLLSDDYIIPELRRNKDFNKLCFLLNDLHSSTDARTTVMSRERFGQDVQSVSQHRALRQEKDHSHERNSLGRRASTAGKRRLDEQTTANRAEHQCSSKRPTSSGYHK</sequence>
<feature type="compositionally biased region" description="Basic and acidic residues" evidence="1">
    <location>
        <begin position="321"/>
        <end position="336"/>
    </location>
</feature>
<feature type="region of interest" description="Disordered" evidence="1">
    <location>
        <begin position="284"/>
        <end position="348"/>
    </location>
</feature>
<gene>
    <name evidence="2" type="ORF">GSOID_T00008488001</name>
</gene>
<reference evidence="2" key="1">
    <citation type="journal article" date="2010" name="Science">
        <title>Plasticity of animal genome architecture unmasked by rapid evolution of a pelagic tunicate.</title>
        <authorList>
            <person name="Denoeud F."/>
            <person name="Henriet S."/>
            <person name="Mungpakdee S."/>
            <person name="Aury J.M."/>
            <person name="Da Silva C."/>
            <person name="Brinkmann H."/>
            <person name="Mikhaleva J."/>
            <person name="Olsen L.C."/>
            <person name="Jubin C."/>
            <person name="Canestro C."/>
            <person name="Bouquet J.M."/>
            <person name="Danks G."/>
            <person name="Poulain J."/>
            <person name="Campsteijn C."/>
            <person name="Adamski M."/>
            <person name="Cross I."/>
            <person name="Yadetie F."/>
            <person name="Muffato M."/>
            <person name="Louis A."/>
            <person name="Butcher S."/>
            <person name="Tsagkogeorga G."/>
            <person name="Konrad A."/>
            <person name="Singh S."/>
            <person name="Jensen M.F."/>
            <person name="Cong E.H."/>
            <person name="Eikeseth-Otteraa H."/>
            <person name="Noel B."/>
            <person name="Anthouard V."/>
            <person name="Porcel B.M."/>
            <person name="Kachouri-Lafond R."/>
            <person name="Nishino A."/>
            <person name="Ugolini M."/>
            <person name="Chourrout P."/>
            <person name="Nishida H."/>
            <person name="Aasland R."/>
            <person name="Huzurbazar S."/>
            <person name="Westhof E."/>
            <person name="Delsuc F."/>
            <person name="Lehrach H."/>
            <person name="Reinhardt R."/>
            <person name="Weissenbach J."/>
            <person name="Roy S.W."/>
            <person name="Artiguenave F."/>
            <person name="Postlethwait J.H."/>
            <person name="Manak J.R."/>
            <person name="Thompson E.M."/>
            <person name="Jaillon O."/>
            <person name="Du Pasquier L."/>
            <person name="Boudinot P."/>
            <person name="Liberles D.A."/>
            <person name="Volff J.N."/>
            <person name="Philippe H."/>
            <person name="Lenhard B."/>
            <person name="Roest Crollius H."/>
            <person name="Wincker P."/>
            <person name="Chourrout D."/>
        </authorList>
    </citation>
    <scope>NUCLEOTIDE SEQUENCE [LARGE SCALE GENOMIC DNA]</scope>
</reference>
<name>E4XE84_OIKDI</name>
<dbReference type="InParanoid" id="E4XE84"/>
<evidence type="ECO:0000256" key="1">
    <source>
        <dbReference type="SAM" id="MobiDB-lite"/>
    </source>
</evidence>
<feature type="compositionally biased region" description="Polar residues" evidence="1">
    <location>
        <begin position="338"/>
        <end position="348"/>
    </location>
</feature>
<keyword evidence="3" id="KW-1185">Reference proteome</keyword>
<dbReference type="AlphaFoldDB" id="E4XE84"/>
<proteinExistence type="predicted"/>
<dbReference type="EMBL" id="FN653041">
    <property type="protein sequence ID" value="CBY09487.1"/>
    <property type="molecule type" value="Genomic_DNA"/>
</dbReference>
<feature type="compositionally biased region" description="Basic and acidic residues" evidence="1">
    <location>
        <begin position="298"/>
        <end position="310"/>
    </location>
</feature>
<accession>E4XE84</accession>
<dbReference type="Proteomes" id="UP000001307">
    <property type="component" value="Unassembled WGS sequence"/>
</dbReference>
<evidence type="ECO:0000313" key="3">
    <source>
        <dbReference type="Proteomes" id="UP000001307"/>
    </source>
</evidence>
<evidence type="ECO:0000313" key="2">
    <source>
        <dbReference type="EMBL" id="CBY09487.1"/>
    </source>
</evidence>